<dbReference type="Proteomes" id="UP000010296">
    <property type="component" value="Unassembled WGS sequence"/>
</dbReference>
<dbReference type="AlphaFoldDB" id="E6LFX6"/>
<sequence>MQFFFMKRGVERMKNKSLIFSYFLLFGFLVSMYGYGMGVKQTKASSSEQTTTHKTVGILQYVSHPALDTIKEGVIEGLKKGGYTEGDNLTIRFQNGQTDQSKLATMSEQLVNNKADVLVGIATPAAQALANTTSTIPIVLGAVTDPVSAKLVASLKEPGGNITGVSDKAPINAQFELAQTLLPKAKTVGILYSSAEDNSKYQVEEATKIAEALGYTVKKYAVPSTNEISQTVQVMSEAVDFIYVPLDNTIANAMASVVAQANKTKTPIIPSVDTMVEQGGLATVGINQKELGIKTGEMVAAILNGKSNPATTPVYTFSSGDIIVNTKQAELLGINIPDDILEKATIEGDE</sequence>
<evidence type="ECO:0000313" key="1">
    <source>
        <dbReference type="EMBL" id="EFU73878.1"/>
    </source>
</evidence>
<gene>
    <name evidence="1" type="ORF">HMPREF9088_1266</name>
</gene>
<dbReference type="InterPro" id="IPR007487">
    <property type="entry name" value="ABC_transpt-TYRBP-like"/>
</dbReference>
<comment type="caution">
    <text evidence="1">The sequence shown here is derived from an EMBL/GenBank/DDBJ whole genome shotgun (WGS) entry which is preliminary data.</text>
</comment>
<dbReference type="PATRIC" id="fig|888064.11.peg.555"/>
<name>E6LFX6_ENTI1</name>
<reference evidence="1 2" key="1">
    <citation type="submission" date="2010-12" db="EMBL/GenBank/DDBJ databases">
        <authorList>
            <person name="Muzny D."/>
            <person name="Qin X."/>
            <person name="Deng J."/>
            <person name="Jiang H."/>
            <person name="Liu Y."/>
            <person name="Qu J."/>
            <person name="Song X.-Z."/>
            <person name="Zhang L."/>
            <person name="Thornton R."/>
            <person name="Coyle M."/>
            <person name="Francisco L."/>
            <person name="Jackson L."/>
            <person name="Javaid M."/>
            <person name="Korchina V."/>
            <person name="Kovar C."/>
            <person name="Mata R."/>
            <person name="Mathew T."/>
            <person name="Ngo R."/>
            <person name="Nguyen L."/>
            <person name="Nguyen N."/>
            <person name="Okwuonu G."/>
            <person name="Ongeri F."/>
            <person name="Pham C."/>
            <person name="Simmons D."/>
            <person name="Wilczek-Boney K."/>
            <person name="Hale W."/>
            <person name="Jakkamsetti A."/>
            <person name="Pham P."/>
            <person name="Ruth R."/>
            <person name="San Lucas F."/>
            <person name="Warren J."/>
            <person name="Zhang J."/>
            <person name="Zhao Z."/>
            <person name="Zhou C."/>
            <person name="Zhu D."/>
            <person name="Lee S."/>
            <person name="Bess C."/>
            <person name="Blankenburg K."/>
            <person name="Forbes L."/>
            <person name="Fu Q."/>
            <person name="Gubbala S."/>
            <person name="Hirani K."/>
            <person name="Jayaseelan J.C."/>
            <person name="Lara F."/>
            <person name="Munidasa M."/>
            <person name="Palculict T."/>
            <person name="Patil S."/>
            <person name="Pu L.-L."/>
            <person name="Saada N."/>
            <person name="Tang L."/>
            <person name="Weissenberger G."/>
            <person name="Zhu Y."/>
            <person name="Hemphill L."/>
            <person name="Shang Y."/>
            <person name="Youmans B."/>
            <person name="Ayvaz T."/>
            <person name="Ross M."/>
            <person name="Santibanez J."/>
            <person name="Aqrawi P."/>
            <person name="Gross S."/>
            <person name="Joshi V."/>
            <person name="Fowler G."/>
            <person name="Nazareth L."/>
            <person name="Reid J."/>
            <person name="Worley K."/>
            <person name="Petrosino J."/>
            <person name="Highlander S."/>
            <person name="Gibbs R."/>
        </authorList>
    </citation>
    <scope>NUCLEOTIDE SEQUENCE [LARGE SCALE GENOMIC DNA]</scope>
    <source>
        <strain evidence="2">DSM 15952 / CCUG 50447 / LMG 22039 / TP 1.5</strain>
    </source>
</reference>
<dbReference type="PANTHER" id="PTHR35271">
    <property type="entry name" value="ABC TRANSPORTER, SUBSTRATE-BINDING LIPOPROTEIN-RELATED"/>
    <property type="match status" value="1"/>
</dbReference>
<dbReference type="EMBL" id="AEPV01000044">
    <property type="protein sequence ID" value="EFU73878.1"/>
    <property type="molecule type" value="Genomic_DNA"/>
</dbReference>
<dbReference type="InterPro" id="IPR047776">
    <property type="entry name" value="ABC_SBP_TrpX-like"/>
</dbReference>
<dbReference type="NCBIfam" id="NF041285">
    <property type="entry name" value="ABC_SBP_TrpX"/>
    <property type="match status" value="1"/>
</dbReference>
<dbReference type="PANTHER" id="PTHR35271:SF1">
    <property type="entry name" value="ABC TRANSPORTER, SUBSTRATE-BINDING LIPOPROTEIN"/>
    <property type="match status" value="1"/>
</dbReference>
<accession>E6LFX6</accession>
<dbReference type="CDD" id="cd06325">
    <property type="entry name" value="PBP1_ABC_unchar_transporter"/>
    <property type="match status" value="1"/>
</dbReference>
<dbReference type="InterPro" id="IPR028082">
    <property type="entry name" value="Peripla_BP_I"/>
</dbReference>
<evidence type="ECO:0000313" key="2">
    <source>
        <dbReference type="Proteomes" id="UP000010296"/>
    </source>
</evidence>
<dbReference type="Pfam" id="PF04392">
    <property type="entry name" value="ABC_sub_bind"/>
    <property type="match status" value="1"/>
</dbReference>
<proteinExistence type="predicted"/>
<protein>
    <submittedName>
        <fullName evidence="1">ABC transporter substrate binding protein</fullName>
    </submittedName>
</protein>
<organism evidence="1 2">
    <name type="scientific">Enterococcus italicus (strain DSM 15952 / CCUG 50447 / LMG 22039 / TP 1.5)</name>
    <dbReference type="NCBI Taxonomy" id="888064"/>
    <lineage>
        <taxon>Bacteria</taxon>
        <taxon>Bacillati</taxon>
        <taxon>Bacillota</taxon>
        <taxon>Bacilli</taxon>
        <taxon>Lactobacillales</taxon>
        <taxon>Enterococcaceae</taxon>
        <taxon>Enterococcus</taxon>
    </lineage>
</organism>
<dbReference type="eggNOG" id="COG2984">
    <property type="taxonomic scope" value="Bacteria"/>
</dbReference>
<dbReference type="Gene3D" id="3.40.50.2300">
    <property type="match status" value="2"/>
</dbReference>
<dbReference type="SUPFAM" id="SSF53822">
    <property type="entry name" value="Periplasmic binding protein-like I"/>
    <property type="match status" value="1"/>
</dbReference>
<dbReference type="STRING" id="888064.HMPREF9088_1266"/>
<dbReference type="HOGENOM" id="CLU_058196_0_0_9"/>
<keyword evidence="2" id="KW-1185">Reference proteome</keyword>